<sequence length="39" mass="4517">MDEPATANEMAETWSVLHTTVYFRRHNTMFGVCMLLPCL</sequence>
<dbReference type="EMBL" id="WIXE01005566">
    <property type="protein sequence ID" value="KAK5982087.1"/>
    <property type="molecule type" value="Genomic_DNA"/>
</dbReference>
<keyword evidence="2" id="KW-1185">Reference proteome</keyword>
<comment type="caution">
    <text evidence="1">The sequence shown here is derived from an EMBL/GenBank/DDBJ whole genome shotgun (WGS) entry which is preliminary data.</text>
</comment>
<reference evidence="1 2" key="1">
    <citation type="submission" date="2019-10" db="EMBL/GenBank/DDBJ databases">
        <title>Assembly and Annotation for the nematode Trichostrongylus colubriformis.</title>
        <authorList>
            <person name="Martin J."/>
        </authorList>
    </citation>
    <scope>NUCLEOTIDE SEQUENCE [LARGE SCALE GENOMIC DNA]</scope>
    <source>
        <strain evidence="1">G859</strain>
        <tissue evidence="1">Whole worm</tissue>
    </source>
</reference>
<protein>
    <submittedName>
        <fullName evidence="1">Uncharacterized protein</fullName>
    </submittedName>
</protein>
<evidence type="ECO:0000313" key="1">
    <source>
        <dbReference type="EMBL" id="KAK5982087.1"/>
    </source>
</evidence>
<accession>A0AAN8FNI1</accession>
<proteinExistence type="predicted"/>
<name>A0AAN8FNI1_TRICO</name>
<gene>
    <name evidence="1" type="ORF">GCK32_022188</name>
</gene>
<feature type="non-terminal residue" evidence="1">
    <location>
        <position position="39"/>
    </location>
</feature>
<dbReference type="Proteomes" id="UP001331761">
    <property type="component" value="Unassembled WGS sequence"/>
</dbReference>
<organism evidence="1 2">
    <name type="scientific">Trichostrongylus colubriformis</name>
    <name type="common">Black scour worm</name>
    <dbReference type="NCBI Taxonomy" id="6319"/>
    <lineage>
        <taxon>Eukaryota</taxon>
        <taxon>Metazoa</taxon>
        <taxon>Ecdysozoa</taxon>
        <taxon>Nematoda</taxon>
        <taxon>Chromadorea</taxon>
        <taxon>Rhabditida</taxon>
        <taxon>Rhabditina</taxon>
        <taxon>Rhabditomorpha</taxon>
        <taxon>Strongyloidea</taxon>
        <taxon>Trichostrongylidae</taxon>
        <taxon>Trichostrongylus</taxon>
    </lineage>
</organism>
<evidence type="ECO:0000313" key="2">
    <source>
        <dbReference type="Proteomes" id="UP001331761"/>
    </source>
</evidence>
<dbReference type="AlphaFoldDB" id="A0AAN8FNI1"/>